<dbReference type="GO" id="GO:0004748">
    <property type="term" value="F:ribonucleoside-diphosphate reductase activity, thioredoxin disulfide as acceptor"/>
    <property type="evidence" value="ECO:0007669"/>
    <property type="project" value="TreeGrafter"/>
</dbReference>
<evidence type="ECO:0000313" key="1">
    <source>
        <dbReference type="EMBL" id="KAK2150394.1"/>
    </source>
</evidence>
<dbReference type="Proteomes" id="UP001209878">
    <property type="component" value="Unassembled WGS sequence"/>
</dbReference>
<reference evidence="1" key="1">
    <citation type="journal article" date="2023" name="Mol. Biol. Evol.">
        <title>Third-Generation Sequencing Reveals the Adaptive Role of the Epigenome in Three Deep-Sea Polychaetes.</title>
        <authorList>
            <person name="Perez M."/>
            <person name="Aroh O."/>
            <person name="Sun Y."/>
            <person name="Lan Y."/>
            <person name="Juniper S.K."/>
            <person name="Young C.R."/>
            <person name="Angers B."/>
            <person name="Qian P.Y."/>
        </authorList>
    </citation>
    <scope>NUCLEOTIDE SEQUENCE</scope>
    <source>
        <strain evidence="1">R07B-5</strain>
    </source>
</reference>
<organism evidence="1 2">
    <name type="scientific">Ridgeia piscesae</name>
    <name type="common">Tubeworm</name>
    <dbReference type="NCBI Taxonomy" id="27915"/>
    <lineage>
        <taxon>Eukaryota</taxon>
        <taxon>Metazoa</taxon>
        <taxon>Spiralia</taxon>
        <taxon>Lophotrochozoa</taxon>
        <taxon>Annelida</taxon>
        <taxon>Polychaeta</taxon>
        <taxon>Sedentaria</taxon>
        <taxon>Canalipalpata</taxon>
        <taxon>Sabellida</taxon>
        <taxon>Siboglinidae</taxon>
        <taxon>Ridgeia</taxon>
    </lineage>
</organism>
<keyword evidence="2" id="KW-1185">Reference proteome</keyword>
<dbReference type="InterPro" id="IPR000358">
    <property type="entry name" value="RNR_small_fam"/>
</dbReference>
<dbReference type="PANTHER" id="PTHR23409:SF21">
    <property type="entry name" value="CAPSID PROTEIN"/>
    <property type="match status" value="1"/>
</dbReference>
<gene>
    <name evidence="1" type="ORF">NP493_2421g00007</name>
</gene>
<protein>
    <submittedName>
        <fullName evidence="1">Uncharacterized protein</fullName>
    </submittedName>
</protein>
<dbReference type="EMBL" id="JAODUO010002772">
    <property type="protein sequence ID" value="KAK2150394.1"/>
    <property type="molecule type" value="Genomic_DNA"/>
</dbReference>
<accession>A0AAD9JC23</accession>
<proteinExistence type="predicted"/>
<dbReference type="PANTHER" id="PTHR23409">
    <property type="entry name" value="RIBONUCLEOSIDE-DIPHOSPHATE REDUCTASE SMALL CHAIN"/>
    <property type="match status" value="1"/>
</dbReference>
<sequence length="187" mass="20467">MPLIKRGALALGKGALKTGLGVAGDVLSGQSIKSSAKRRLKETGKDMVSKMLGSSAHGPPGIRLVRRSIKRKPRDVCQVDVSLNGTLVTPSTNTYAYRAYIETLLSHGAEAKNSQLTSALWYKDTAGHMDATDNENKGLLKRKDYTTGSRIVDMMGRLHVDLFFQDRYLLNGVDVKIRLVQSKNALH</sequence>
<dbReference type="AlphaFoldDB" id="A0AAD9JC23"/>
<dbReference type="GO" id="GO:0005829">
    <property type="term" value="C:cytosol"/>
    <property type="evidence" value="ECO:0007669"/>
    <property type="project" value="TreeGrafter"/>
</dbReference>
<evidence type="ECO:0000313" key="2">
    <source>
        <dbReference type="Proteomes" id="UP001209878"/>
    </source>
</evidence>
<comment type="caution">
    <text evidence="1">The sequence shown here is derived from an EMBL/GenBank/DDBJ whole genome shotgun (WGS) entry which is preliminary data.</text>
</comment>
<name>A0AAD9JC23_RIDPI</name>
<dbReference type="GO" id="GO:0009263">
    <property type="term" value="P:deoxyribonucleotide biosynthetic process"/>
    <property type="evidence" value="ECO:0007669"/>
    <property type="project" value="InterPro"/>
</dbReference>